<accession>A0A839AUT5</accession>
<reference evidence="1 2" key="1">
    <citation type="submission" date="2020-07" db="EMBL/GenBank/DDBJ databases">
        <title>Bacterium isolated from marine sediment.</title>
        <authorList>
            <person name="Shang D."/>
            <person name="Du Z.-J."/>
        </authorList>
    </citation>
    <scope>NUCLEOTIDE SEQUENCE [LARGE SCALE GENOMIC DNA]</scope>
    <source>
        <strain evidence="1 2">S7007</strain>
    </source>
</reference>
<evidence type="ECO:0000313" key="1">
    <source>
        <dbReference type="EMBL" id="MBA6157361.1"/>
    </source>
</evidence>
<dbReference type="EMBL" id="JACGLS010000009">
    <property type="protein sequence ID" value="MBA6157361.1"/>
    <property type="molecule type" value="Genomic_DNA"/>
</dbReference>
<proteinExistence type="predicted"/>
<dbReference type="Proteomes" id="UP000563906">
    <property type="component" value="Unassembled WGS sequence"/>
</dbReference>
<comment type="caution">
    <text evidence="1">The sequence shown here is derived from an EMBL/GenBank/DDBJ whole genome shotgun (WGS) entry which is preliminary data.</text>
</comment>
<keyword evidence="2" id="KW-1185">Reference proteome</keyword>
<protein>
    <submittedName>
        <fullName evidence="1">Uncharacterized protein</fullName>
    </submittedName>
</protein>
<name>A0A839AUT5_9FLAO</name>
<organism evidence="1 2">
    <name type="scientific">Tenacibaculum pelagium</name>
    <dbReference type="NCBI Taxonomy" id="2759527"/>
    <lineage>
        <taxon>Bacteria</taxon>
        <taxon>Pseudomonadati</taxon>
        <taxon>Bacteroidota</taxon>
        <taxon>Flavobacteriia</taxon>
        <taxon>Flavobacteriales</taxon>
        <taxon>Flavobacteriaceae</taxon>
        <taxon>Tenacibaculum</taxon>
    </lineage>
</organism>
<sequence>MKLTILLIIIIIVIIGISRTKKKGEVQELPILEPKTLNVQIDNGINEMLDLIINNLRKENKSFLTNIISNNIVLFQLTHPSMFEITKPSNNEFGITISLNFGGEPKMQEKFQELDFSSSYKYYEYQKIPTYLKNNGTNLKNLEFEIKEILNKVYSLDNQTNIEVEIYDQGPIQYIIPN</sequence>
<dbReference type="RefSeq" id="WP_182125864.1">
    <property type="nucleotide sequence ID" value="NZ_JACGLS010000009.1"/>
</dbReference>
<evidence type="ECO:0000313" key="2">
    <source>
        <dbReference type="Proteomes" id="UP000563906"/>
    </source>
</evidence>
<gene>
    <name evidence="1" type="ORF">H3Z83_12660</name>
</gene>
<dbReference type="AlphaFoldDB" id="A0A839AUT5"/>